<comment type="similarity">
    <text evidence="1">Belongs to the YoeB family.</text>
</comment>
<dbReference type="GO" id="GO:0006401">
    <property type="term" value="P:RNA catabolic process"/>
    <property type="evidence" value="ECO:0007669"/>
    <property type="project" value="InterPro"/>
</dbReference>
<evidence type="ECO:0000256" key="4">
    <source>
        <dbReference type="ARBA" id="ARBA00022759"/>
    </source>
</evidence>
<protein>
    <recommendedName>
        <fullName evidence="6">Putative mRNA interferase YoeB</fullName>
    </recommendedName>
</protein>
<dbReference type="InterPro" id="IPR009614">
    <property type="entry name" value="YoeB_toxin"/>
</dbReference>
<dbReference type="AlphaFoldDB" id="A0A081N155"/>
<gene>
    <name evidence="7" type="ORF">GZ78_27410</name>
</gene>
<dbReference type="InterPro" id="IPR035093">
    <property type="entry name" value="RelE/ParE_toxin_dom_sf"/>
</dbReference>
<dbReference type="eggNOG" id="COG4115">
    <property type="taxonomic scope" value="Bacteria"/>
</dbReference>
<accession>A0A081N155</accession>
<evidence type="ECO:0000256" key="2">
    <source>
        <dbReference type="ARBA" id="ARBA00022649"/>
    </source>
</evidence>
<evidence type="ECO:0000313" key="8">
    <source>
        <dbReference type="Proteomes" id="UP000028073"/>
    </source>
</evidence>
<dbReference type="OrthoDB" id="9801102at2"/>
<dbReference type="PANTHER" id="PTHR38039">
    <property type="entry name" value="TOXIN YOEB"/>
    <property type="match status" value="1"/>
</dbReference>
<reference evidence="7 8" key="1">
    <citation type="submission" date="2014-06" db="EMBL/GenBank/DDBJ databases">
        <title>Whole Genome Sequences of Three Symbiotic Endozoicomonas Bacteria.</title>
        <authorList>
            <person name="Neave M.J."/>
            <person name="Apprill A."/>
            <person name="Voolstra C.R."/>
        </authorList>
    </citation>
    <scope>NUCLEOTIDE SEQUENCE [LARGE SCALE GENOMIC DNA]</scope>
    <source>
        <strain evidence="7 8">DSM 25634</strain>
    </source>
</reference>
<dbReference type="GO" id="GO:0004519">
    <property type="term" value="F:endonuclease activity"/>
    <property type="evidence" value="ECO:0007669"/>
    <property type="project" value="UniProtKB-KW"/>
</dbReference>
<dbReference type="Gene3D" id="3.30.2310.20">
    <property type="entry name" value="RelE-like"/>
    <property type="match status" value="1"/>
</dbReference>
<dbReference type="Proteomes" id="UP000028073">
    <property type="component" value="Unassembled WGS sequence"/>
</dbReference>
<sequence>MSTTKKVTLSWSEEAWVDSQYWMDNDKQKARKLRKLIKECMRTPFEGTGKPEPLKDNFSGFFSGFWSRRIDQEHRLVYSYNSENLFILQCRFHY</sequence>
<keyword evidence="8" id="KW-1185">Reference proteome</keyword>
<dbReference type="NCBIfam" id="TIGR02116">
    <property type="entry name" value="toxin_Txe_YoeB"/>
    <property type="match status" value="1"/>
</dbReference>
<dbReference type="GO" id="GO:0016787">
    <property type="term" value="F:hydrolase activity"/>
    <property type="evidence" value="ECO:0007669"/>
    <property type="project" value="UniProtKB-KW"/>
</dbReference>
<dbReference type="EMBL" id="JOKH01000010">
    <property type="protein sequence ID" value="KEQ12178.1"/>
    <property type="molecule type" value="Genomic_DNA"/>
</dbReference>
<comment type="caution">
    <text evidence="7">The sequence shown here is derived from an EMBL/GenBank/DDBJ whole genome shotgun (WGS) entry which is preliminary data.</text>
</comment>
<evidence type="ECO:0000256" key="1">
    <source>
        <dbReference type="ARBA" id="ARBA00008172"/>
    </source>
</evidence>
<keyword evidence="2" id="KW-1277">Toxin-antitoxin system</keyword>
<proteinExistence type="inferred from homology"/>
<evidence type="ECO:0000256" key="6">
    <source>
        <dbReference type="ARBA" id="ARBA00030388"/>
    </source>
</evidence>
<evidence type="ECO:0000256" key="3">
    <source>
        <dbReference type="ARBA" id="ARBA00022722"/>
    </source>
</evidence>
<keyword evidence="5" id="KW-0378">Hydrolase</keyword>
<dbReference type="GO" id="GO:0098795">
    <property type="term" value="P:global gene silencing by mRNA cleavage"/>
    <property type="evidence" value="ECO:0007669"/>
    <property type="project" value="TreeGrafter"/>
</dbReference>
<keyword evidence="4" id="KW-0255">Endonuclease</keyword>
<evidence type="ECO:0000256" key="5">
    <source>
        <dbReference type="ARBA" id="ARBA00022801"/>
    </source>
</evidence>
<dbReference type="PANTHER" id="PTHR38039:SF1">
    <property type="entry name" value="TOXIN YOEB"/>
    <property type="match status" value="1"/>
</dbReference>
<evidence type="ECO:0000313" key="7">
    <source>
        <dbReference type="EMBL" id="KEQ12178.1"/>
    </source>
</evidence>
<dbReference type="SUPFAM" id="SSF143011">
    <property type="entry name" value="RelE-like"/>
    <property type="match status" value="1"/>
</dbReference>
<dbReference type="Pfam" id="PF06769">
    <property type="entry name" value="YoeB_toxin"/>
    <property type="match status" value="1"/>
</dbReference>
<dbReference type="RefSeq" id="WP_034842659.1">
    <property type="nucleotide sequence ID" value="NZ_JOKH01000010.1"/>
</dbReference>
<name>A0A081N155_9GAMM</name>
<dbReference type="STRING" id="1137799.GZ78_27410"/>
<organism evidence="7 8">
    <name type="scientific">Endozoicomonas numazuensis</name>
    <dbReference type="NCBI Taxonomy" id="1137799"/>
    <lineage>
        <taxon>Bacteria</taxon>
        <taxon>Pseudomonadati</taxon>
        <taxon>Pseudomonadota</taxon>
        <taxon>Gammaproteobacteria</taxon>
        <taxon>Oceanospirillales</taxon>
        <taxon>Endozoicomonadaceae</taxon>
        <taxon>Endozoicomonas</taxon>
    </lineage>
</organism>
<keyword evidence="3" id="KW-0540">Nuclease</keyword>